<dbReference type="CDD" id="cd00671">
    <property type="entry name" value="ArgRS_core"/>
    <property type="match status" value="1"/>
</dbReference>
<dbReference type="InterPro" id="IPR001278">
    <property type="entry name" value="Arg-tRNA-ligase"/>
</dbReference>
<dbReference type="GO" id="GO:0006420">
    <property type="term" value="P:arginyl-tRNA aminoacylation"/>
    <property type="evidence" value="ECO:0007669"/>
    <property type="project" value="InterPro"/>
</dbReference>
<evidence type="ECO:0000259" key="12">
    <source>
        <dbReference type="SMART" id="SM01016"/>
    </source>
</evidence>
<dbReference type="EMBL" id="UINC01060263">
    <property type="protein sequence ID" value="SVB84593.1"/>
    <property type="molecule type" value="Genomic_DNA"/>
</dbReference>
<evidence type="ECO:0000256" key="8">
    <source>
        <dbReference type="ARBA" id="ARBA00022840"/>
    </source>
</evidence>
<dbReference type="PANTHER" id="PTHR11956:SF5">
    <property type="entry name" value="ARGININE--TRNA LIGASE, CYTOPLASMIC"/>
    <property type="match status" value="1"/>
</dbReference>
<evidence type="ECO:0000256" key="10">
    <source>
        <dbReference type="ARBA" id="ARBA00023146"/>
    </source>
</evidence>
<evidence type="ECO:0000256" key="7">
    <source>
        <dbReference type="ARBA" id="ARBA00022741"/>
    </source>
</evidence>
<dbReference type="Pfam" id="PF00750">
    <property type="entry name" value="tRNA-synt_1d"/>
    <property type="match status" value="1"/>
</dbReference>
<dbReference type="InterPro" id="IPR008909">
    <property type="entry name" value="DALR_anticod-bd"/>
</dbReference>
<evidence type="ECO:0000256" key="2">
    <source>
        <dbReference type="ARBA" id="ARBA00005594"/>
    </source>
</evidence>
<dbReference type="PRINTS" id="PR01038">
    <property type="entry name" value="TRNASYNTHARG"/>
</dbReference>
<dbReference type="GO" id="GO:0005737">
    <property type="term" value="C:cytoplasm"/>
    <property type="evidence" value="ECO:0007669"/>
    <property type="project" value="UniProtKB-SubCell"/>
</dbReference>
<dbReference type="InterPro" id="IPR035684">
    <property type="entry name" value="ArgRS_core"/>
</dbReference>
<evidence type="ECO:0000313" key="13">
    <source>
        <dbReference type="EMBL" id="SVB84593.1"/>
    </source>
</evidence>
<comment type="similarity">
    <text evidence="2">Belongs to the class-I aminoacyl-tRNA synthetase family.</text>
</comment>
<dbReference type="Gene3D" id="1.10.730.10">
    <property type="entry name" value="Isoleucyl-tRNA Synthetase, Domain 1"/>
    <property type="match status" value="1"/>
</dbReference>
<dbReference type="InterPro" id="IPR005148">
    <property type="entry name" value="Arg-tRNA-synth_N"/>
</dbReference>
<dbReference type="EC" id="6.1.1.19" evidence="4"/>
<evidence type="ECO:0000256" key="4">
    <source>
        <dbReference type="ARBA" id="ARBA00012837"/>
    </source>
</evidence>
<keyword evidence="5" id="KW-0963">Cytoplasm</keyword>
<feature type="non-terminal residue" evidence="13">
    <location>
        <position position="470"/>
    </location>
</feature>
<evidence type="ECO:0000256" key="5">
    <source>
        <dbReference type="ARBA" id="ARBA00022490"/>
    </source>
</evidence>
<proteinExistence type="inferred from homology"/>
<keyword evidence="8" id="KW-0067">ATP-binding</keyword>
<dbReference type="FunFam" id="3.40.50.620:FF:000062">
    <property type="entry name" value="Arginine--tRNA ligase"/>
    <property type="match status" value="1"/>
</dbReference>
<comment type="subunit">
    <text evidence="3">Monomer.</text>
</comment>
<evidence type="ECO:0000256" key="6">
    <source>
        <dbReference type="ARBA" id="ARBA00022598"/>
    </source>
</evidence>
<comment type="subcellular location">
    <subcellularLocation>
        <location evidence="1">Cytoplasm</location>
    </subcellularLocation>
</comment>
<dbReference type="Gene3D" id="3.40.50.620">
    <property type="entry name" value="HUPs"/>
    <property type="match status" value="1"/>
</dbReference>
<protein>
    <recommendedName>
        <fullName evidence="4">arginine--tRNA ligase</fullName>
        <ecNumber evidence="4">6.1.1.19</ecNumber>
    </recommendedName>
</protein>
<dbReference type="Pfam" id="PF05746">
    <property type="entry name" value="DALR_1"/>
    <property type="match status" value="1"/>
</dbReference>
<keyword evidence="6" id="KW-0436">Ligase</keyword>
<evidence type="ECO:0000256" key="3">
    <source>
        <dbReference type="ARBA" id="ARBA00011245"/>
    </source>
</evidence>
<dbReference type="Pfam" id="PF03485">
    <property type="entry name" value="Arg_tRNA_synt_N"/>
    <property type="match status" value="1"/>
</dbReference>
<keyword evidence="7" id="KW-0547">Nucleotide-binding</keyword>
<keyword evidence="10" id="KW-0030">Aminoacyl-tRNA synthetase</keyword>
<dbReference type="SUPFAM" id="SSF55190">
    <property type="entry name" value="Arginyl-tRNA synthetase (ArgRS), N-terminal 'additional' domain"/>
    <property type="match status" value="1"/>
</dbReference>
<dbReference type="InterPro" id="IPR014729">
    <property type="entry name" value="Rossmann-like_a/b/a_fold"/>
</dbReference>
<dbReference type="SMART" id="SM01016">
    <property type="entry name" value="Arg_tRNA_synt_N"/>
    <property type="match status" value="1"/>
</dbReference>
<name>A0A382HCX0_9ZZZZ</name>
<evidence type="ECO:0000256" key="1">
    <source>
        <dbReference type="ARBA" id="ARBA00004496"/>
    </source>
</evidence>
<dbReference type="SUPFAM" id="SSF47323">
    <property type="entry name" value="Anticodon-binding domain of a subclass of class I aminoacyl-tRNA synthetases"/>
    <property type="match status" value="1"/>
</dbReference>
<keyword evidence="9" id="KW-0648">Protein biosynthesis</keyword>
<sequence>MSLKTYLSEALDEVLSSLDLPKKLIIIEHSKNPEFGDFSCNVALILAKEVEINPVQLAEKINDNIALNPDWISSTNVTPPGFINFFISIKFYQSFLSMILDQGNNFGKSSVGISKTANVEFVSANPTGPLTVGHGRQAVLGDTIANILEWHEYDVTREYYYNDAGRQMRMLSDSVSARYFQEINPQVEFPEEGYKGEYIRDIAKYILQTHGKNLKADNPIFRKEAEESIFQDIKRTLLSLGIQHDSFVNEKSFFESGSIEKTLKDLKTLSLIYEKDGATWFKATACGKTQDRVYIKNTGEPTYRLPDTAYHRNKFERNYNLIIDIFGADHVDTFPDVLAALETLDYDMSSIKVCIHQFVTLIRGGKKVKMSTRKAEFITLQELIDQLESDVVRYFFIMRSMNSHLNFDLDLATDQSEKNPVFYLQYAHARICNILRYAEKGGHKLDENFNAKLLDNPLEIDLIKSLHQFP</sequence>
<gene>
    <name evidence="13" type="ORF">METZ01_LOCUS237447</name>
</gene>
<accession>A0A382HCX0</accession>
<evidence type="ECO:0000256" key="9">
    <source>
        <dbReference type="ARBA" id="ARBA00022917"/>
    </source>
</evidence>
<dbReference type="InterPro" id="IPR001412">
    <property type="entry name" value="aa-tRNA-synth_I_CS"/>
</dbReference>
<dbReference type="InterPro" id="IPR009080">
    <property type="entry name" value="tRNAsynth_Ia_anticodon-bd"/>
</dbReference>
<reference evidence="13" key="1">
    <citation type="submission" date="2018-05" db="EMBL/GenBank/DDBJ databases">
        <authorList>
            <person name="Lanie J.A."/>
            <person name="Ng W.-L."/>
            <person name="Kazmierczak K.M."/>
            <person name="Andrzejewski T.M."/>
            <person name="Davidsen T.M."/>
            <person name="Wayne K.J."/>
            <person name="Tettelin H."/>
            <person name="Glass J.I."/>
            <person name="Rusch D."/>
            <person name="Podicherti R."/>
            <person name="Tsui H.-C.T."/>
            <person name="Winkler M.E."/>
        </authorList>
    </citation>
    <scope>NUCLEOTIDE SEQUENCE</scope>
</reference>
<dbReference type="AlphaFoldDB" id="A0A382HCX0"/>
<evidence type="ECO:0000256" key="11">
    <source>
        <dbReference type="ARBA" id="ARBA00049339"/>
    </source>
</evidence>
<dbReference type="Gene3D" id="3.30.1360.70">
    <property type="entry name" value="Arginyl tRNA synthetase N-terminal domain"/>
    <property type="match status" value="1"/>
</dbReference>
<organism evidence="13">
    <name type="scientific">marine metagenome</name>
    <dbReference type="NCBI Taxonomy" id="408172"/>
    <lineage>
        <taxon>unclassified sequences</taxon>
        <taxon>metagenomes</taxon>
        <taxon>ecological metagenomes</taxon>
    </lineage>
</organism>
<feature type="domain" description="Arginyl tRNA synthetase N-terminal" evidence="12">
    <location>
        <begin position="1"/>
        <end position="87"/>
    </location>
</feature>
<dbReference type="PANTHER" id="PTHR11956">
    <property type="entry name" value="ARGINYL-TRNA SYNTHETASE"/>
    <property type="match status" value="1"/>
</dbReference>
<dbReference type="NCBIfam" id="TIGR00456">
    <property type="entry name" value="argS"/>
    <property type="match status" value="1"/>
</dbReference>
<dbReference type="PROSITE" id="PS00178">
    <property type="entry name" value="AA_TRNA_LIGASE_I"/>
    <property type="match status" value="1"/>
</dbReference>
<dbReference type="InterPro" id="IPR036695">
    <property type="entry name" value="Arg-tRNA-synth_N_sf"/>
</dbReference>
<dbReference type="GO" id="GO:0004814">
    <property type="term" value="F:arginine-tRNA ligase activity"/>
    <property type="evidence" value="ECO:0007669"/>
    <property type="project" value="UniProtKB-EC"/>
</dbReference>
<dbReference type="SUPFAM" id="SSF52374">
    <property type="entry name" value="Nucleotidylyl transferase"/>
    <property type="match status" value="1"/>
</dbReference>
<dbReference type="GO" id="GO:0005524">
    <property type="term" value="F:ATP binding"/>
    <property type="evidence" value="ECO:0007669"/>
    <property type="project" value="UniProtKB-KW"/>
</dbReference>
<comment type="catalytic activity">
    <reaction evidence="11">
        <text>tRNA(Arg) + L-arginine + ATP = L-arginyl-tRNA(Arg) + AMP + diphosphate</text>
        <dbReference type="Rhea" id="RHEA:20301"/>
        <dbReference type="Rhea" id="RHEA-COMP:9658"/>
        <dbReference type="Rhea" id="RHEA-COMP:9673"/>
        <dbReference type="ChEBI" id="CHEBI:30616"/>
        <dbReference type="ChEBI" id="CHEBI:32682"/>
        <dbReference type="ChEBI" id="CHEBI:33019"/>
        <dbReference type="ChEBI" id="CHEBI:78442"/>
        <dbReference type="ChEBI" id="CHEBI:78513"/>
        <dbReference type="ChEBI" id="CHEBI:456215"/>
        <dbReference type="EC" id="6.1.1.19"/>
    </reaction>
</comment>